<organism evidence="8 9">
    <name type="scientific">Zhongshania marina</name>
    <dbReference type="NCBI Taxonomy" id="2304603"/>
    <lineage>
        <taxon>Bacteria</taxon>
        <taxon>Pseudomonadati</taxon>
        <taxon>Pseudomonadota</taxon>
        <taxon>Gammaproteobacteria</taxon>
        <taxon>Cellvibrionales</taxon>
        <taxon>Spongiibacteraceae</taxon>
        <taxon>Zhongshania</taxon>
    </lineage>
</organism>
<keyword evidence="5" id="KW-0472">Membrane</keyword>
<keyword evidence="5" id="KW-1133">Transmembrane helix</keyword>
<dbReference type="InterPro" id="IPR017927">
    <property type="entry name" value="FAD-bd_FR_type"/>
</dbReference>
<evidence type="ECO:0000256" key="5">
    <source>
        <dbReference type="SAM" id="Phobius"/>
    </source>
</evidence>
<keyword evidence="2" id="KW-0288">FMN</keyword>
<dbReference type="InterPro" id="IPR001433">
    <property type="entry name" value="OxRdtase_FAD/NAD-bd"/>
</dbReference>
<reference evidence="8 9" key="1">
    <citation type="submission" date="2018-01" db="EMBL/GenBank/DDBJ databases">
        <authorList>
            <person name="Yu X.-D."/>
        </authorList>
    </citation>
    <scope>NUCLEOTIDE SEQUENCE [LARGE SCALE GENOMIC DNA]</scope>
    <source>
        <strain evidence="8 9">ZX-21</strain>
    </source>
</reference>
<dbReference type="SUPFAM" id="SSF52343">
    <property type="entry name" value="Ferredoxin reductase-like, C-terminal NADP-linked domain"/>
    <property type="match status" value="1"/>
</dbReference>
<dbReference type="InterPro" id="IPR001094">
    <property type="entry name" value="Flavdoxin-like"/>
</dbReference>
<dbReference type="InterPro" id="IPR029039">
    <property type="entry name" value="Flavoprotein-like_sf"/>
</dbReference>
<keyword evidence="1" id="KW-0285">Flavoprotein</keyword>
<feature type="transmembrane region" description="Helical" evidence="5">
    <location>
        <begin position="7"/>
        <end position="28"/>
    </location>
</feature>
<dbReference type="PROSITE" id="PS50902">
    <property type="entry name" value="FLAVODOXIN_LIKE"/>
    <property type="match status" value="1"/>
</dbReference>
<dbReference type="Gene3D" id="3.40.50.80">
    <property type="entry name" value="Nucleotide-binding domain of ferredoxin-NADP reductase (FNR) module"/>
    <property type="match status" value="1"/>
</dbReference>
<protein>
    <recommendedName>
        <fullName evidence="4">NADPH--hemoprotein reductase</fullName>
        <ecNumber evidence="4">1.6.2.4</ecNumber>
    </recommendedName>
</protein>
<dbReference type="InterPro" id="IPR017938">
    <property type="entry name" value="Riboflavin_synthase-like_b-brl"/>
</dbReference>
<sequence length="517" mass="56602">MAIWERVLLVVAVSTLYALLWVYCLWQFRRRNSGGVQFPVDAESQSVASVLVAYASQSGVALGLAQQSASALQAAGPVRVLPLDRVNDEVLASTKHAFFIASTYGEGEPPDNGNRFARRYLNSDSSQFSHLKFAVLALGDSAYQHFCAFGHKLHAGLSGHGAEPVFAPLELDGNDDTAKVGVMQRWYQQLQTFGADIPSQMPTLVEADYHAWRLESRQVLNQGSLGEPLLHLRFFSLQENDQWQAGDIAEIIPRNSAGRCAEFAAQHQLDGSLVLSIQGESRSLLEELARRDLTAKNTAAPDGDNVNAVTAWLNEFPLLAKREYSIASIPQSGCLDLLVRVQCTDGVPGVASNWLGVHLAISDTVMLRLRSNPLFHAPASNIPMILIGNGSGFAGLRGHLQARKLAARHDNWLLFGERSVDADRIFKDEIADWQNSGYLPRIDLTFSRDPNQPAYVQDAILVNAESIKTWVATGAAIYVCGSREGMASAVDRQLRAILGDSRVDALSDAGLYRRDVY</sequence>
<dbReference type="InterPro" id="IPR039261">
    <property type="entry name" value="FNR_nucleotide-bd"/>
</dbReference>
<dbReference type="GO" id="GO:0050660">
    <property type="term" value="F:flavin adenine dinucleotide binding"/>
    <property type="evidence" value="ECO:0007669"/>
    <property type="project" value="TreeGrafter"/>
</dbReference>
<keyword evidence="5" id="KW-0812">Transmembrane</keyword>
<dbReference type="RefSeq" id="WP_103685973.1">
    <property type="nucleotide sequence ID" value="NZ_PQGG01000044.1"/>
</dbReference>
<dbReference type="EC" id="1.6.2.4" evidence="4"/>
<evidence type="ECO:0000313" key="8">
    <source>
        <dbReference type="EMBL" id="POP51007.1"/>
    </source>
</evidence>
<dbReference type="InterPro" id="IPR008254">
    <property type="entry name" value="Flavodoxin/NO_synth"/>
</dbReference>
<dbReference type="PRINTS" id="PR00369">
    <property type="entry name" value="FLAVODOXIN"/>
</dbReference>
<dbReference type="AlphaFoldDB" id="A0A2S4HAK4"/>
<dbReference type="Proteomes" id="UP000237222">
    <property type="component" value="Unassembled WGS sequence"/>
</dbReference>
<accession>A0A2S4HAK4</accession>
<dbReference type="EMBL" id="PQGG01000044">
    <property type="protein sequence ID" value="POP51007.1"/>
    <property type="molecule type" value="Genomic_DNA"/>
</dbReference>
<keyword evidence="3" id="KW-0249">Electron transport</keyword>
<proteinExistence type="predicted"/>
<evidence type="ECO:0000313" key="9">
    <source>
        <dbReference type="Proteomes" id="UP000237222"/>
    </source>
</evidence>
<evidence type="ECO:0000256" key="3">
    <source>
        <dbReference type="ARBA" id="ARBA00022982"/>
    </source>
</evidence>
<dbReference type="PROSITE" id="PS51384">
    <property type="entry name" value="FAD_FR"/>
    <property type="match status" value="1"/>
</dbReference>
<feature type="domain" description="FAD-binding FR-type" evidence="7">
    <location>
        <begin position="207"/>
        <end position="378"/>
    </location>
</feature>
<dbReference type="InterPro" id="IPR001709">
    <property type="entry name" value="Flavoprot_Pyr_Nucl_cyt_Rdtase"/>
</dbReference>
<evidence type="ECO:0000256" key="2">
    <source>
        <dbReference type="ARBA" id="ARBA00022643"/>
    </source>
</evidence>
<dbReference type="PRINTS" id="PR00371">
    <property type="entry name" value="FPNCR"/>
</dbReference>
<dbReference type="OrthoDB" id="9816402at2"/>
<dbReference type="SUPFAM" id="SSF52218">
    <property type="entry name" value="Flavoproteins"/>
    <property type="match status" value="1"/>
</dbReference>
<dbReference type="PANTHER" id="PTHR19384:SF17">
    <property type="entry name" value="NADPH--CYTOCHROME P450 REDUCTASE"/>
    <property type="match status" value="1"/>
</dbReference>
<evidence type="ECO:0000256" key="4">
    <source>
        <dbReference type="ARBA" id="ARBA00023797"/>
    </source>
</evidence>
<dbReference type="GO" id="GO:0010181">
    <property type="term" value="F:FMN binding"/>
    <property type="evidence" value="ECO:0007669"/>
    <property type="project" value="InterPro"/>
</dbReference>
<name>A0A2S4HAK4_9GAMM</name>
<evidence type="ECO:0000259" key="7">
    <source>
        <dbReference type="PROSITE" id="PS51384"/>
    </source>
</evidence>
<dbReference type="Gene3D" id="3.40.50.360">
    <property type="match status" value="1"/>
</dbReference>
<dbReference type="Pfam" id="PF00175">
    <property type="entry name" value="NAD_binding_1"/>
    <property type="match status" value="1"/>
</dbReference>
<comment type="caution">
    <text evidence="8">The sequence shown here is derived from an EMBL/GenBank/DDBJ whole genome shotgun (WGS) entry which is preliminary data.</text>
</comment>
<keyword evidence="3" id="KW-0813">Transport</keyword>
<gene>
    <name evidence="8" type="ORF">C0068_18620</name>
</gene>
<dbReference type="GO" id="GO:0005829">
    <property type="term" value="C:cytosol"/>
    <property type="evidence" value="ECO:0007669"/>
    <property type="project" value="TreeGrafter"/>
</dbReference>
<evidence type="ECO:0000259" key="6">
    <source>
        <dbReference type="PROSITE" id="PS50902"/>
    </source>
</evidence>
<dbReference type="GO" id="GO:0003958">
    <property type="term" value="F:NADPH-hemoprotein reductase activity"/>
    <property type="evidence" value="ECO:0007669"/>
    <property type="project" value="UniProtKB-EC"/>
</dbReference>
<dbReference type="SUPFAM" id="SSF63380">
    <property type="entry name" value="Riboflavin synthase domain-like"/>
    <property type="match status" value="1"/>
</dbReference>
<feature type="domain" description="Flavodoxin-like" evidence="6">
    <location>
        <begin position="50"/>
        <end position="191"/>
    </location>
</feature>
<evidence type="ECO:0000256" key="1">
    <source>
        <dbReference type="ARBA" id="ARBA00022630"/>
    </source>
</evidence>
<dbReference type="Pfam" id="PF00258">
    <property type="entry name" value="Flavodoxin_1"/>
    <property type="match status" value="1"/>
</dbReference>
<dbReference type="PANTHER" id="PTHR19384">
    <property type="entry name" value="NITRIC OXIDE SYNTHASE-RELATED"/>
    <property type="match status" value="1"/>
</dbReference>
<dbReference type="CDD" id="cd06200">
    <property type="entry name" value="SiR_like1"/>
    <property type="match status" value="1"/>
</dbReference>